<accession>A0AAP0S2E3</accession>
<feature type="domain" description="Disease resistance N-terminal" evidence="7">
    <location>
        <begin position="14"/>
        <end position="98"/>
    </location>
</feature>
<evidence type="ECO:0000256" key="1">
    <source>
        <dbReference type="ARBA" id="ARBA00022614"/>
    </source>
</evidence>
<dbReference type="InterPro" id="IPR042197">
    <property type="entry name" value="Apaf_helical"/>
</dbReference>
<dbReference type="Gene3D" id="3.40.50.300">
    <property type="entry name" value="P-loop containing nucleotide triphosphate hydrolases"/>
    <property type="match status" value="1"/>
</dbReference>
<keyword evidence="4" id="KW-0611">Plant defense</keyword>
<evidence type="ECO:0000256" key="2">
    <source>
        <dbReference type="ARBA" id="ARBA00022737"/>
    </source>
</evidence>
<dbReference type="InterPro" id="IPR036388">
    <property type="entry name" value="WH-like_DNA-bd_sf"/>
</dbReference>
<dbReference type="Pfam" id="PF18052">
    <property type="entry name" value="Rx_N"/>
    <property type="match status" value="1"/>
</dbReference>
<dbReference type="GO" id="GO:0006952">
    <property type="term" value="P:defense response"/>
    <property type="evidence" value="ECO:0007669"/>
    <property type="project" value="UniProtKB-KW"/>
</dbReference>
<evidence type="ECO:0000259" key="6">
    <source>
        <dbReference type="Pfam" id="PF00931"/>
    </source>
</evidence>
<dbReference type="PANTHER" id="PTHR36766">
    <property type="entry name" value="PLANT BROAD-SPECTRUM MILDEW RESISTANCE PROTEIN RPW8"/>
    <property type="match status" value="1"/>
</dbReference>
<evidence type="ECO:0000313" key="12">
    <source>
        <dbReference type="Proteomes" id="UP001415857"/>
    </source>
</evidence>
<dbReference type="InterPro" id="IPR056789">
    <property type="entry name" value="LRR_R13L1-DRL21"/>
</dbReference>
<feature type="domain" description="NB-ARC" evidence="6">
    <location>
        <begin position="173"/>
        <end position="344"/>
    </location>
</feature>
<feature type="domain" description="Disease resistance R13L4/SHOC-2-like LRR" evidence="9">
    <location>
        <begin position="567"/>
        <end position="699"/>
    </location>
</feature>
<evidence type="ECO:0000259" key="7">
    <source>
        <dbReference type="Pfam" id="PF18052"/>
    </source>
</evidence>
<keyword evidence="5" id="KW-0067">ATP-binding</keyword>
<dbReference type="FunFam" id="3.40.50.300:FF:001091">
    <property type="entry name" value="Probable disease resistance protein At1g61300"/>
    <property type="match status" value="1"/>
</dbReference>
<gene>
    <name evidence="11" type="ORF">L1049_007781</name>
</gene>
<dbReference type="PRINTS" id="PR00364">
    <property type="entry name" value="DISEASERSIST"/>
</dbReference>
<keyword evidence="12" id="KW-1185">Reference proteome</keyword>
<dbReference type="InterPro" id="IPR002182">
    <property type="entry name" value="NB-ARC"/>
</dbReference>
<dbReference type="EMBL" id="JBBPBK010000002">
    <property type="protein sequence ID" value="KAK9289623.1"/>
    <property type="molecule type" value="Genomic_DNA"/>
</dbReference>
<dbReference type="GO" id="GO:0043531">
    <property type="term" value="F:ADP binding"/>
    <property type="evidence" value="ECO:0007669"/>
    <property type="project" value="InterPro"/>
</dbReference>
<evidence type="ECO:0000259" key="8">
    <source>
        <dbReference type="Pfam" id="PF23559"/>
    </source>
</evidence>
<comment type="caution">
    <text evidence="11">The sequence shown here is derived from an EMBL/GenBank/DDBJ whole genome shotgun (WGS) entry which is preliminary data.</text>
</comment>
<dbReference type="Gene3D" id="3.80.10.10">
    <property type="entry name" value="Ribonuclease Inhibitor"/>
    <property type="match status" value="2"/>
</dbReference>
<dbReference type="SUPFAM" id="SSF52058">
    <property type="entry name" value="L domain-like"/>
    <property type="match status" value="1"/>
</dbReference>
<keyword evidence="3" id="KW-0547">Nucleotide-binding</keyword>
<organism evidence="11 12">
    <name type="scientific">Liquidambar formosana</name>
    <name type="common">Formosan gum</name>
    <dbReference type="NCBI Taxonomy" id="63359"/>
    <lineage>
        <taxon>Eukaryota</taxon>
        <taxon>Viridiplantae</taxon>
        <taxon>Streptophyta</taxon>
        <taxon>Embryophyta</taxon>
        <taxon>Tracheophyta</taxon>
        <taxon>Spermatophyta</taxon>
        <taxon>Magnoliopsida</taxon>
        <taxon>eudicotyledons</taxon>
        <taxon>Gunneridae</taxon>
        <taxon>Pentapetalae</taxon>
        <taxon>Saxifragales</taxon>
        <taxon>Altingiaceae</taxon>
        <taxon>Liquidambar</taxon>
    </lineage>
</organism>
<name>A0AAP0S2E3_LIQFO</name>
<dbReference type="GO" id="GO:0005524">
    <property type="term" value="F:ATP binding"/>
    <property type="evidence" value="ECO:0007669"/>
    <property type="project" value="UniProtKB-KW"/>
</dbReference>
<dbReference type="AlphaFoldDB" id="A0AAP0S2E3"/>
<evidence type="ECO:0000313" key="11">
    <source>
        <dbReference type="EMBL" id="KAK9289623.1"/>
    </source>
</evidence>
<reference evidence="11 12" key="1">
    <citation type="journal article" date="2024" name="Plant J.">
        <title>Genome sequences and population genomics reveal climatic adaptation and genomic divergence between two closely related sweetgum species.</title>
        <authorList>
            <person name="Xu W.Q."/>
            <person name="Ren C.Q."/>
            <person name="Zhang X.Y."/>
            <person name="Comes H.P."/>
            <person name="Liu X.H."/>
            <person name="Li Y.G."/>
            <person name="Kettle C.J."/>
            <person name="Jalonen R."/>
            <person name="Gaisberger H."/>
            <person name="Ma Y.Z."/>
            <person name="Qiu Y.X."/>
        </authorList>
    </citation>
    <scope>NUCLEOTIDE SEQUENCE [LARGE SCALE GENOMIC DNA]</scope>
    <source>
        <strain evidence="11">Hangzhou</strain>
    </source>
</reference>
<dbReference type="PANTHER" id="PTHR36766:SF61">
    <property type="entry name" value="NB-ARC DOMAIN DISEASE RESISTANCE PROTEIN"/>
    <property type="match status" value="1"/>
</dbReference>
<dbReference type="Gene3D" id="1.10.10.10">
    <property type="entry name" value="Winged helix-like DNA-binding domain superfamily/Winged helix DNA-binding domain"/>
    <property type="match status" value="1"/>
</dbReference>
<dbReference type="InterPro" id="IPR027417">
    <property type="entry name" value="P-loop_NTPase"/>
</dbReference>
<evidence type="ECO:0000256" key="4">
    <source>
        <dbReference type="ARBA" id="ARBA00022821"/>
    </source>
</evidence>
<sequence length="855" mass="98326">MACAEIILSIIAKGVLDKIASLTFSEISMVRGVNKEMEKFKKTLSSIKAVLSDAEEQQVKNHTVQDWLEKLKDVVYDVDDVLDEISTEVLRQKVETHGSILKQVDNFFSHSNPVAFSFKISRKIKDIRERLDDIVLERRNFHFKEQVVDAQVQNKVREQSHSFMRESDVIGRDYDKDKIVELLLSSSDHESLSVIPIVGLGGLGKTTLVKLVYNDERIVRNFELRLWVCVSQEFDLKKLLEKIIKSGTGANCGYLELDQLQTCLRDNLNAKKFLIILDDVWNDDPTKWIELRNLLSDGANGSKIIVTTRSTVVASIMGTTQSYNLKGLSNDECLSILVKFAFKEGDAKRYPKLVDIGKAIVTKCGGIPLAVRTLGCLLYMKIEEREWLYIKDNEIWKLEQKENDILPALRLSYEQMPSYLKQCFVYCSIFPKDCEIGRVQLITLWMAQGFLLPNGSRQQLEDIGNQYFNELLSRSFFHEVNEKFDAEVLMCKMHNLVHDLAQLMASTEYLNVDFNSRLVSERVRHVSFIEYDLYEKEFPMPMLNAKKLRSFSFSYQVGPISKSFLYTLILHFRCLRVLDMGGAEFEELPSFIGKLKHLRYLNLSWNRSLKVLPNSICKLLNLRTLHLYGCEQLRELPRDIGKLISLRHLYLTSQSIGLPEKMFEGLTSLRYLWFQRCNRLVSLSEGIQHLTSIRRLRMEECHSLASLPSGIKHLTALEKFWITDCQELNLLEGEDMKGLKSLQSLAIVGLPKLVALPQGLQQSAATLQYLTIQNCQGLKTLPKWLEDLTSLRRLYIRNCPTLMCLPQGVHRLTALQQLSIRGCPQLSVRCERETGEDWPNISHILEIYLDSVKIK</sequence>
<dbReference type="Proteomes" id="UP001415857">
    <property type="component" value="Unassembled WGS sequence"/>
</dbReference>
<feature type="domain" description="Disease resistance protein winged helix" evidence="8">
    <location>
        <begin position="429"/>
        <end position="501"/>
    </location>
</feature>
<evidence type="ECO:0000256" key="5">
    <source>
        <dbReference type="ARBA" id="ARBA00022840"/>
    </source>
</evidence>
<dbReference type="Pfam" id="PF00931">
    <property type="entry name" value="NB-ARC"/>
    <property type="match status" value="1"/>
</dbReference>
<keyword evidence="1" id="KW-0433">Leucine-rich repeat</keyword>
<protein>
    <submittedName>
        <fullName evidence="11">Uncharacterized protein</fullName>
    </submittedName>
</protein>
<evidence type="ECO:0000256" key="3">
    <source>
        <dbReference type="ARBA" id="ARBA00022741"/>
    </source>
</evidence>
<dbReference type="FunFam" id="1.10.10.10:FF:000322">
    <property type="entry name" value="Probable disease resistance protein At1g63360"/>
    <property type="match status" value="1"/>
</dbReference>
<dbReference type="GO" id="GO:0051707">
    <property type="term" value="P:response to other organism"/>
    <property type="evidence" value="ECO:0007669"/>
    <property type="project" value="UniProtKB-ARBA"/>
</dbReference>
<dbReference type="Pfam" id="PF23559">
    <property type="entry name" value="WHD_DRP"/>
    <property type="match status" value="1"/>
</dbReference>
<dbReference type="Gene3D" id="1.20.5.4130">
    <property type="match status" value="1"/>
</dbReference>
<keyword evidence="2" id="KW-0677">Repeat</keyword>
<dbReference type="Gene3D" id="1.10.8.430">
    <property type="entry name" value="Helical domain of apoptotic protease-activating factors"/>
    <property type="match status" value="1"/>
</dbReference>
<dbReference type="SUPFAM" id="SSF52540">
    <property type="entry name" value="P-loop containing nucleoside triphosphate hydrolases"/>
    <property type="match status" value="1"/>
</dbReference>
<dbReference type="InterPro" id="IPR055414">
    <property type="entry name" value="LRR_R13L4/SHOC2-like"/>
</dbReference>
<feature type="domain" description="R13L1/DRL21-like LRR repeat region" evidence="10">
    <location>
        <begin position="764"/>
        <end position="823"/>
    </location>
</feature>
<dbReference type="InterPro" id="IPR041118">
    <property type="entry name" value="Rx_N"/>
</dbReference>
<evidence type="ECO:0000259" key="9">
    <source>
        <dbReference type="Pfam" id="PF23598"/>
    </source>
</evidence>
<proteinExistence type="predicted"/>
<evidence type="ECO:0000259" key="10">
    <source>
        <dbReference type="Pfam" id="PF25019"/>
    </source>
</evidence>
<dbReference type="Pfam" id="PF23598">
    <property type="entry name" value="LRR_14"/>
    <property type="match status" value="1"/>
</dbReference>
<dbReference type="InterPro" id="IPR058922">
    <property type="entry name" value="WHD_DRP"/>
</dbReference>
<dbReference type="InterPro" id="IPR032675">
    <property type="entry name" value="LRR_dom_sf"/>
</dbReference>
<dbReference type="Pfam" id="PF25019">
    <property type="entry name" value="LRR_R13L1-DRL21"/>
    <property type="match status" value="1"/>
</dbReference>